<dbReference type="EMBL" id="UYYG01001192">
    <property type="protein sequence ID" value="VDN59838.1"/>
    <property type="molecule type" value="Genomic_DNA"/>
</dbReference>
<dbReference type="NCBIfam" id="TIGR00055">
    <property type="entry name" value="uppS"/>
    <property type="match status" value="1"/>
</dbReference>
<keyword evidence="8" id="KW-1185">Reference proteome</keyword>
<dbReference type="HAMAP" id="MF_01139">
    <property type="entry name" value="ISPT"/>
    <property type="match status" value="1"/>
</dbReference>
<evidence type="ECO:0000313" key="6">
    <source>
        <dbReference type="EMBL" id="VDN59838.1"/>
    </source>
</evidence>
<dbReference type="AlphaFoldDB" id="A0A0N4UHL5"/>
<name>A0A0N4UHL5_DRAME</name>
<dbReference type="GO" id="GO:0045547">
    <property type="term" value="F:ditrans,polycis-polyprenyl diphosphate synthase [(2E,6E)-farnesyl diphosphate specific] activity"/>
    <property type="evidence" value="ECO:0007669"/>
    <property type="project" value="UniProtKB-EC"/>
</dbReference>
<dbReference type="Pfam" id="PF01255">
    <property type="entry name" value="Prenyltransf"/>
    <property type="match status" value="1"/>
</dbReference>
<evidence type="ECO:0000256" key="1">
    <source>
        <dbReference type="ARBA" id="ARBA00005432"/>
    </source>
</evidence>
<dbReference type="InterPro" id="IPR001441">
    <property type="entry name" value="UPP_synth-like"/>
</dbReference>
<dbReference type="PROSITE" id="PS01066">
    <property type="entry name" value="UPP_SYNTHASE"/>
    <property type="match status" value="1"/>
</dbReference>
<dbReference type="EC" id="2.5.1.-" evidence="5"/>
<sequence>MLDQSGLFPSKLNRPWWHKPMRYIIGLGPIPKHIAFIMDGNRRYARYCGFQNSLIGHSKGFDQLTKIIEWCADFAVKELTVYAFSIENFKRSEDEINGLMALFEQKLIQILQEREMLVEKQVAFRFFGEKSYLPLKIQKLTAQLELFTKDFTKSAINVCIAYTAQDEMKRAIVYISKGIEKGLLTENDINYGLISQCLDSRNSRKLDLLIRTSGEKRLSDFLLWQSSNCYVHFEDALWPDFDFWHLCKAILCYQFNNKQIEYLNSKCNEQLEHLMNDRIQNFLLWMQEDKLNDLMRIAEISC</sequence>
<dbReference type="CDD" id="cd00475">
    <property type="entry name" value="Cis_IPPS"/>
    <property type="match status" value="1"/>
</dbReference>
<dbReference type="GO" id="GO:1904423">
    <property type="term" value="C:dehydrodolichyl diphosphate synthase complex"/>
    <property type="evidence" value="ECO:0007669"/>
    <property type="project" value="TreeGrafter"/>
</dbReference>
<dbReference type="InterPro" id="IPR018520">
    <property type="entry name" value="UPP_synth-like_CS"/>
</dbReference>
<protein>
    <recommendedName>
        <fullName evidence="5">Alkyl transferase</fullName>
        <ecNumber evidence="5">2.5.1.-</ecNumber>
    </recommendedName>
</protein>
<dbReference type="GO" id="GO:0005783">
    <property type="term" value="C:endoplasmic reticulum"/>
    <property type="evidence" value="ECO:0007669"/>
    <property type="project" value="TreeGrafter"/>
</dbReference>
<dbReference type="WBParaSite" id="DME_0000705001-mRNA-1">
    <property type="protein sequence ID" value="DME_0000705001-mRNA-1"/>
    <property type="gene ID" value="DME_0000705001"/>
</dbReference>
<gene>
    <name evidence="6" type="ORF">DME_LOCUS9811</name>
</gene>
<proteinExistence type="inferred from homology"/>
<dbReference type="PANTHER" id="PTHR10291">
    <property type="entry name" value="DEHYDRODOLICHYL DIPHOSPHATE SYNTHASE FAMILY MEMBER"/>
    <property type="match status" value="1"/>
</dbReference>
<dbReference type="OrthoDB" id="4173905at2759"/>
<dbReference type="PANTHER" id="PTHR10291:SF43">
    <property type="entry name" value="DEHYDRODOLICHYL DIPHOSPHATE SYNTHASE COMPLEX SUBUNIT DHDDS"/>
    <property type="match status" value="1"/>
</dbReference>
<evidence type="ECO:0000256" key="4">
    <source>
        <dbReference type="ARBA" id="ARBA00047353"/>
    </source>
</evidence>
<organism evidence="7 9">
    <name type="scientific">Dracunculus medinensis</name>
    <name type="common">Guinea worm</name>
    <dbReference type="NCBI Taxonomy" id="318479"/>
    <lineage>
        <taxon>Eukaryota</taxon>
        <taxon>Metazoa</taxon>
        <taxon>Ecdysozoa</taxon>
        <taxon>Nematoda</taxon>
        <taxon>Chromadorea</taxon>
        <taxon>Rhabditida</taxon>
        <taxon>Spirurina</taxon>
        <taxon>Dracunculoidea</taxon>
        <taxon>Dracunculidae</taxon>
        <taxon>Dracunculus</taxon>
    </lineage>
</organism>
<keyword evidence="2 5" id="KW-0808">Transferase</keyword>
<evidence type="ECO:0000256" key="3">
    <source>
        <dbReference type="ARBA" id="ARBA00022842"/>
    </source>
</evidence>
<reference evidence="6 8" key="2">
    <citation type="submission" date="2018-11" db="EMBL/GenBank/DDBJ databases">
        <authorList>
            <consortium name="Pathogen Informatics"/>
        </authorList>
    </citation>
    <scope>NUCLEOTIDE SEQUENCE [LARGE SCALE GENOMIC DNA]</scope>
</reference>
<evidence type="ECO:0000313" key="9">
    <source>
        <dbReference type="WBParaSite" id="DME_0000705001-mRNA-1"/>
    </source>
</evidence>
<dbReference type="InterPro" id="IPR036424">
    <property type="entry name" value="UPP_synth-like_sf"/>
</dbReference>
<reference evidence="9" key="1">
    <citation type="submission" date="2017-02" db="UniProtKB">
        <authorList>
            <consortium name="WormBaseParasite"/>
        </authorList>
    </citation>
    <scope>IDENTIFICATION</scope>
</reference>
<comment type="catalytic activity">
    <reaction evidence="4">
        <text>n isopentenyl diphosphate + (2E,6E)-farnesyl diphosphate = a di-trans,poly-cis-polyprenyl diphosphate + n diphosphate</text>
        <dbReference type="Rhea" id="RHEA:53008"/>
        <dbReference type="Rhea" id="RHEA-COMP:19494"/>
        <dbReference type="ChEBI" id="CHEBI:33019"/>
        <dbReference type="ChEBI" id="CHEBI:128769"/>
        <dbReference type="ChEBI" id="CHEBI:136960"/>
        <dbReference type="ChEBI" id="CHEBI:175763"/>
        <dbReference type="EC" id="2.5.1.87"/>
    </reaction>
</comment>
<keyword evidence="3" id="KW-0460">Magnesium</keyword>
<evidence type="ECO:0000256" key="5">
    <source>
        <dbReference type="RuleBase" id="RU363018"/>
    </source>
</evidence>
<dbReference type="Proteomes" id="UP000274756">
    <property type="component" value="Unassembled WGS sequence"/>
</dbReference>
<dbReference type="SUPFAM" id="SSF64005">
    <property type="entry name" value="Undecaprenyl diphosphate synthase"/>
    <property type="match status" value="1"/>
</dbReference>
<dbReference type="Gene3D" id="3.40.1180.10">
    <property type="entry name" value="Decaprenyl diphosphate synthase-like"/>
    <property type="match status" value="1"/>
</dbReference>
<dbReference type="FunFam" id="3.40.1180.10:FF:000005">
    <property type="entry name" value="Alkyl transferase"/>
    <property type="match status" value="1"/>
</dbReference>
<dbReference type="STRING" id="318479.A0A0N4UHL5"/>
<evidence type="ECO:0000256" key="2">
    <source>
        <dbReference type="ARBA" id="ARBA00022679"/>
    </source>
</evidence>
<accession>A0A0N4UHL5</accession>
<comment type="similarity">
    <text evidence="1 5">Belongs to the UPP synthase family.</text>
</comment>
<dbReference type="Proteomes" id="UP000038040">
    <property type="component" value="Unplaced"/>
</dbReference>
<evidence type="ECO:0000313" key="7">
    <source>
        <dbReference type="Proteomes" id="UP000038040"/>
    </source>
</evidence>
<evidence type="ECO:0000313" key="8">
    <source>
        <dbReference type="Proteomes" id="UP000274756"/>
    </source>
</evidence>
<dbReference type="GO" id="GO:0016094">
    <property type="term" value="P:polyprenol biosynthetic process"/>
    <property type="evidence" value="ECO:0007669"/>
    <property type="project" value="TreeGrafter"/>
</dbReference>